<feature type="domain" description="DUF3887" evidence="2">
    <location>
        <begin position="23"/>
        <end position="112"/>
    </location>
</feature>
<dbReference type="EMBL" id="QGDO01000002">
    <property type="protein sequence ID" value="PWJ43061.1"/>
    <property type="molecule type" value="Genomic_DNA"/>
</dbReference>
<dbReference type="Gene3D" id="3.40.50.1820">
    <property type="entry name" value="alpha/beta hydrolase"/>
    <property type="match status" value="1"/>
</dbReference>
<dbReference type="InterPro" id="IPR024981">
    <property type="entry name" value="DUF3887"/>
</dbReference>
<dbReference type="GO" id="GO:0052689">
    <property type="term" value="F:carboxylic ester hydrolase activity"/>
    <property type="evidence" value="ECO:0007669"/>
    <property type="project" value="TreeGrafter"/>
</dbReference>
<evidence type="ECO:0000259" key="2">
    <source>
        <dbReference type="Pfam" id="PF13026"/>
    </source>
</evidence>
<dbReference type="PANTHER" id="PTHR43265:SF1">
    <property type="entry name" value="ESTERASE ESTD"/>
    <property type="match status" value="1"/>
</dbReference>
<organism evidence="3 4">
    <name type="scientific">Sediminitomix flava</name>
    <dbReference type="NCBI Taxonomy" id="379075"/>
    <lineage>
        <taxon>Bacteria</taxon>
        <taxon>Pseudomonadati</taxon>
        <taxon>Bacteroidota</taxon>
        <taxon>Cytophagia</taxon>
        <taxon>Cytophagales</taxon>
        <taxon>Flammeovirgaceae</taxon>
        <taxon>Sediminitomix</taxon>
    </lineage>
</organism>
<accession>A0A315ZC01</accession>
<evidence type="ECO:0000259" key="1">
    <source>
        <dbReference type="Pfam" id="PF12146"/>
    </source>
</evidence>
<evidence type="ECO:0000313" key="4">
    <source>
        <dbReference type="Proteomes" id="UP000245535"/>
    </source>
</evidence>
<sequence length="430" mass="48543">MLIAFTFGLGNSAFSQDIHLQKAKAFSDAYFNQNFEKATEDFSPTILAQMPAEKLGMVAQQLQMQVGKLKNRGDIWDKKEGDFTSTFEPLFFENATLDLKLAFDNENKIQGLFFVPHTKKELELVNNETFSEQEIEVKTGEFSLRGILSLPKKQSKVPVVILVHGSGPNDMDETIGQNTVFKDLAYGFAQHGIATLRYDKRTKVYGSSPKLKLDELTLEEETIEDALSAVELAKSNQSIDPNQVYVVGHSLGAMAAPKIATSTDKVSGIVMLAGNARPLQDLLVEQYEHILGADGTIDEGEQIFVKDLKKQIANLEKLDDNEFTRQQLPLGLSSSYWKYLVKYDQVETAKKLKLPILILQGERDYQVTMEDYSIWKNQLQDGENVKFKSYPKLNHLLMEGEGISYPEEYKIKGEVAQYVIDDISDWIINR</sequence>
<reference evidence="3 4" key="1">
    <citation type="submission" date="2018-03" db="EMBL/GenBank/DDBJ databases">
        <title>Genomic Encyclopedia of Archaeal and Bacterial Type Strains, Phase II (KMG-II): from individual species to whole genera.</title>
        <authorList>
            <person name="Goeker M."/>
        </authorList>
    </citation>
    <scope>NUCLEOTIDE SEQUENCE [LARGE SCALE GENOMIC DNA]</scope>
    <source>
        <strain evidence="3 4">DSM 28229</strain>
    </source>
</reference>
<name>A0A315ZC01_SEDFL</name>
<dbReference type="PANTHER" id="PTHR43265">
    <property type="entry name" value="ESTERASE ESTD"/>
    <property type="match status" value="1"/>
</dbReference>
<dbReference type="Gene3D" id="3.10.450.590">
    <property type="match status" value="1"/>
</dbReference>
<evidence type="ECO:0008006" key="5">
    <source>
        <dbReference type="Google" id="ProtNLM"/>
    </source>
</evidence>
<dbReference type="SUPFAM" id="SSF53474">
    <property type="entry name" value="alpha/beta-Hydrolases"/>
    <property type="match status" value="1"/>
</dbReference>
<dbReference type="InterPro" id="IPR022742">
    <property type="entry name" value="Hydrolase_4"/>
</dbReference>
<dbReference type="InterPro" id="IPR029058">
    <property type="entry name" value="AB_hydrolase_fold"/>
</dbReference>
<dbReference type="Pfam" id="PF13026">
    <property type="entry name" value="DUF3887"/>
    <property type="match status" value="1"/>
</dbReference>
<dbReference type="InterPro" id="IPR053145">
    <property type="entry name" value="AB_hydrolase_Est10"/>
</dbReference>
<dbReference type="Proteomes" id="UP000245535">
    <property type="component" value="Unassembled WGS sequence"/>
</dbReference>
<proteinExistence type="predicted"/>
<dbReference type="AlphaFoldDB" id="A0A315ZC01"/>
<feature type="domain" description="Serine aminopeptidase S33" evidence="1">
    <location>
        <begin position="179"/>
        <end position="398"/>
    </location>
</feature>
<comment type="caution">
    <text evidence="3">The sequence shown here is derived from an EMBL/GenBank/DDBJ whole genome shotgun (WGS) entry which is preliminary data.</text>
</comment>
<dbReference type="Pfam" id="PF12146">
    <property type="entry name" value="Hydrolase_4"/>
    <property type="match status" value="1"/>
</dbReference>
<protein>
    <recommendedName>
        <fullName evidence="5">Serine aminopeptidase S33 domain-containing protein</fullName>
    </recommendedName>
</protein>
<keyword evidence="4" id="KW-1185">Reference proteome</keyword>
<evidence type="ECO:0000313" key="3">
    <source>
        <dbReference type="EMBL" id="PWJ43061.1"/>
    </source>
</evidence>
<gene>
    <name evidence="3" type="ORF">BC781_102609</name>
</gene>